<dbReference type="EMBL" id="UINC01200263">
    <property type="protein sequence ID" value="SVE19067.1"/>
    <property type="molecule type" value="Genomic_DNA"/>
</dbReference>
<dbReference type="AlphaFoldDB" id="A0A383BG20"/>
<organism evidence="1">
    <name type="scientific">marine metagenome</name>
    <dbReference type="NCBI Taxonomy" id="408172"/>
    <lineage>
        <taxon>unclassified sequences</taxon>
        <taxon>metagenomes</taxon>
        <taxon>ecological metagenomes</taxon>
    </lineage>
</organism>
<gene>
    <name evidence="1" type="ORF">METZ01_LOCUS471921</name>
</gene>
<protein>
    <submittedName>
        <fullName evidence="1">Uncharacterized protein</fullName>
    </submittedName>
</protein>
<proteinExistence type="predicted"/>
<name>A0A383BG20_9ZZZZ</name>
<evidence type="ECO:0000313" key="1">
    <source>
        <dbReference type="EMBL" id="SVE19067.1"/>
    </source>
</evidence>
<accession>A0A383BG20</accession>
<feature type="non-terminal residue" evidence="1">
    <location>
        <position position="186"/>
    </location>
</feature>
<sequence length="186" mass="20026">MHSRPYRIYLDHVGPANKISGMIAPINLSRLCAGLLLALSAPCASLLQAAPVLYAGKVAINGVNVDGTARFTFALRDANGTILWRNGPDANSSINVPVHRGEYICLLGGQGMNPIPGNLFLDHPQLYLQVRFDQVDTQEWKHLLPDQRITSAPHALTADLAELARRATVADAVKPGGVTKDMLALD</sequence>
<reference evidence="1" key="1">
    <citation type="submission" date="2018-05" db="EMBL/GenBank/DDBJ databases">
        <authorList>
            <person name="Lanie J.A."/>
            <person name="Ng W.-L."/>
            <person name="Kazmierczak K.M."/>
            <person name="Andrzejewski T.M."/>
            <person name="Davidsen T.M."/>
            <person name="Wayne K.J."/>
            <person name="Tettelin H."/>
            <person name="Glass J.I."/>
            <person name="Rusch D."/>
            <person name="Podicherti R."/>
            <person name="Tsui H.-C.T."/>
            <person name="Winkler M.E."/>
        </authorList>
    </citation>
    <scope>NUCLEOTIDE SEQUENCE</scope>
</reference>